<reference evidence="3" key="1">
    <citation type="submission" date="2017-02" db="EMBL/GenBank/DDBJ databases">
        <authorList>
            <person name="Varghese N."/>
            <person name="Submissions S."/>
        </authorList>
    </citation>
    <scope>NUCLEOTIDE SEQUENCE [LARGE SCALE GENOMIC DNA]</scope>
    <source>
        <strain evidence="3">DSM 23966</strain>
    </source>
</reference>
<feature type="transmembrane region" description="Helical" evidence="1">
    <location>
        <begin position="12"/>
        <end position="31"/>
    </location>
</feature>
<keyword evidence="1" id="KW-1133">Transmembrane helix</keyword>
<evidence type="ECO:0000313" key="2">
    <source>
        <dbReference type="EMBL" id="SKA88559.1"/>
    </source>
</evidence>
<keyword evidence="1" id="KW-0812">Transmembrane</keyword>
<gene>
    <name evidence="2" type="ORF">SAMN04244570_0698</name>
</gene>
<dbReference type="EMBL" id="FUYJ01000001">
    <property type="protein sequence ID" value="SKA88559.1"/>
    <property type="molecule type" value="Genomic_DNA"/>
</dbReference>
<keyword evidence="1" id="KW-0472">Membrane</keyword>
<feature type="transmembrane region" description="Helical" evidence="1">
    <location>
        <begin position="51"/>
        <end position="73"/>
    </location>
</feature>
<name>A0A1T4XGC5_9BACL</name>
<keyword evidence="3" id="KW-1185">Reference proteome</keyword>
<dbReference type="Proteomes" id="UP000190042">
    <property type="component" value="Unassembled WGS sequence"/>
</dbReference>
<accession>A0A1T4XGC5</accession>
<dbReference type="AlphaFoldDB" id="A0A1T4XGC5"/>
<feature type="transmembrane region" description="Helical" evidence="1">
    <location>
        <begin position="115"/>
        <end position="136"/>
    </location>
</feature>
<dbReference type="RefSeq" id="WP_078816557.1">
    <property type="nucleotide sequence ID" value="NZ_FUYJ01000001.1"/>
</dbReference>
<sequence>MRITATHFWTALMAAVLSIFSLKFLQVFKFIKWSPVGWSERLHIFTTTPGWFKWTLLGIVCFVLFFLLYMIALFTSKIPPSVSSLIITIIALVFIEWAIHVNAELTMKQFLKKLSIPFACLLAMVVRFVIGTSVYMRKTF</sequence>
<feature type="transmembrane region" description="Helical" evidence="1">
    <location>
        <begin position="85"/>
        <end position="103"/>
    </location>
</feature>
<proteinExistence type="predicted"/>
<evidence type="ECO:0000256" key="1">
    <source>
        <dbReference type="SAM" id="Phobius"/>
    </source>
</evidence>
<protein>
    <submittedName>
        <fullName evidence="2">Uncharacterized protein</fullName>
    </submittedName>
</protein>
<evidence type="ECO:0000313" key="3">
    <source>
        <dbReference type="Proteomes" id="UP000190042"/>
    </source>
</evidence>
<organism evidence="2 3">
    <name type="scientific">Sporosarcina newyorkensis</name>
    <dbReference type="NCBI Taxonomy" id="759851"/>
    <lineage>
        <taxon>Bacteria</taxon>
        <taxon>Bacillati</taxon>
        <taxon>Bacillota</taxon>
        <taxon>Bacilli</taxon>
        <taxon>Bacillales</taxon>
        <taxon>Caryophanaceae</taxon>
        <taxon>Sporosarcina</taxon>
    </lineage>
</organism>